<keyword evidence="4" id="KW-1185">Reference proteome</keyword>
<dbReference type="PANTHER" id="PTHR42928">
    <property type="entry name" value="TRICARBOXYLATE-BINDING PROTEIN"/>
    <property type="match status" value="1"/>
</dbReference>
<comment type="caution">
    <text evidence="2">The sequence shown here is derived from an EMBL/GenBank/DDBJ whole genome shotgun (WGS) entry which is preliminary data.</text>
</comment>
<dbReference type="CDD" id="cd07012">
    <property type="entry name" value="PBP2_Bug_TTT"/>
    <property type="match status" value="1"/>
</dbReference>
<dbReference type="Proteomes" id="UP000274097">
    <property type="component" value="Unassembled WGS sequence"/>
</dbReference>
<dbReference type="Proteomes" id="UP000278036">
    <property type="component" value="Unassembled WGS sequence"/>
</dbReference>
<dbReference type="InterPro" id="IPR042100">
    <property type="entry name" value="Bug_dom1"/>
</dbReference>
<proteinExistence type="inferred from homology"/>
<dbReference type="Pfam" id="PF03401">
    <property type="entry name" value="TctC"/>
    <property type="match status" value="1"/>
</dbReference>
<dbReference type="PANTHER" id="PTHR42928:SF5">
    <property type="entry name" value="BLR1237 PROTEIN"/>
    <property type="match status" value="1"/>
</dbReference>
<evidence type="ECO:0000313" key="3">
    <source>
        <dbReference type="EMBL" id="RMI17583.1"/>
    </source>
</evidence>
<dbReference type="Gene3D" id="3.40.190.150">
    <property type="entry name" value="Bordetella uptake gene, domain 1"/>
    <property type="match status" value="1"/>
</dbReference>
<dbReference type="InParanoid" id="A0A3A9JWN6"/>
<dbReference type="EMBL" id="RAQU01000021">
    <property type="protein sequence ID" value="RKK05198.1"/>
    <property type="molecule type" value="Genomic_DNA"/>
</dbReference>
<comment type="similarity">
    <text evidence="1">Belongs to the UPF0065 (bug) family.</text>
</comment>
<organism evidence="2 5">
    <name type="scientific">Teichococcus wenyumeiae</name>
    <dbReference type="NCBI Taxonomy" id="2478470"/>
    <lineage>
        <taxon>Bacteria</taxon>
        <taxon>Pseudomonadati</taxon>
        <taxon>Pseudomonadota</taxon>
        <taxon>Alphaproteobacteria</taxon>
        <taxon>Acetobacterales</taxon>
        <taxon>Roseomonadaceae</taxon>
        <taxon>Roseomonas</taxon>
    </lineage>
</organism>
<dbReference type="Gene3D" id="3.40.190.10">
    <property type="entry name" value="Periplasmic binding protein-like II"/>
    <property type="match status" value="1"/>
</dbReference>
<evidence type="ECO:0000313" key="5">
    <source>
        <dbReference type="Proteomes" id="UP000278036"/>
    </source>
</evidence>
<evidence type="ECO:0000256" key="1">
    <source>
        <dbReference type="ARBA" id="ARBA00006987"/>
    </source>
</evidence>
<evidence type="ECO:0000313" key="2">
    <source>
        <dbReference type="EMBL" id="RKK05198.1"/>
    </source>
</evidence>
<dbReference type="EMBL" id="RFLX01000025">
    <property type="protein sequence ID" value="RMI17583.1"/>
    <property type="molecule type" value="Genomic_DNA"/>
</dbReference>
<sequence>MPASAAIAAKGLVENPISLSQLSNAAFLALSSDFILMSLLEKIPFHGSDYTPDHIATMGRLLRASCSVHDGGSLPYAGMGLNGCCQPPQGGVRLTACRHGKAGFLMNRRQVLIASSLGLPFRRAQAQSFPTRAIRVIVPYAAGGTDQYIRVLQHSFAEALGQPVLIDSVPGSGGGIGANRVRTSSADGYTVLFAGTAALTIVPRVQNLSYTAADFAPVCNLVSIPIMLAGRRGSRFSTMEDVLAEARAKPESITFGSPGIGSSPHLAGEAVARAAGVKLLHVPYPGIAPALTALLAGDIDLVVGAPGIIMPAVEAHGILPLAQTGATRIASLPDLVTLRELGLDVDMVTRFGFLAPPRTPEAILDQLGRAFLRAASSAEYAQAMQRSYNEVLLLDRAQFAQALAEEDQLNARLIRDLGIRVQ</sequence>
<protein>
    <submittedName>
        <fullName evidence="2">Tripartite tricarboxylate transporter substrate binding protein</fullName>
    </submittedName>
</protein>
<evidence type="ECO:0000313" key="4">
    <source>
        <dbReference type="Proteomes" id="UP000274097"/>
    </source>
</evidence>
<name>A0A3A9JWN6_9PROT</name>
<dbReference type="InterPro" id="IPR005064">
    <property type="entry name" value="BUG"/>
</dbReference>
<accession>A0A3A9JWN6</accession>
<dbReference type="AlphaFoldDB" id="A0A3A9JWN6"/>
<gene>
    <name evidence="2" type="ORF">D6Z83_05480</name>
    <name evidence="3" type="ORF">EBE87_21905</name>
</gene>
<reference evidence="2 5" key="1">
    <citation type="submission" date="2018-09" db="EMBL/GenBank/DDBJ databases">
        <title>Roseomonas sp. nov., isolated from feces of Tibetan antelopes in the Qinghai-Tibet plateau, China.</title>
        <authorList>
            <person name="Tian Z."/>
        </authorList>
    </citation>
    <scope>NUCLEOTIDE SEQUENCE [LARGE SCALE GENOMIC DNA]</scope>
    <source>
        <strain evidence="3 4">Z23</strain>
        <strain evidence="2 5">Z24</strain>
    </source>
</reference>
<dbReference type="SUPFAM" id="SSF53850">
    <property type="entry name" value="Periplasmic binding protein-like II"/>
    <property type="match status" value="1"/>
</dbReference>